<keyword evidence="9" id="KW-0137">Centromere</keyword>
<evidence type="ECO:0000256" key="10">
    <source>
        <dbReference type="SAM" id="Coils"/>
    </source>
</evidence>
<keyword evidence="6" id="KW-0995">Kinetochore</keyword>
<evidence type="ECO:0000256" key="1">
    <source>
        <dbReference type="ARBA" id="ARBA00004123"/>
    </source>
</evidence>
<gene>
    <name evidence="12" type="ORF">ACHAW5_010330</name>
</gene>
<reference evidence="12 13" key="1">
    <citation type="submission" date="2024-10" db="EMBL/GenBank/DDBJ databases">
        <title>Updated reference genomes for cyclostephanoid diatoms.</title>
        <authorList>
            <person name="Roberts W.R."/>
            <person name="Alverson A.J."/>
        </authorList>
    </citation>
    <scope>NUCLEOTIDE SEQUENCE [LARGE SCALE GENOMIC DNA]</scope>
    <source>
        <strain evidence="12 13">AJA276-08</strain>
    </source>
</reference>
<keyword evidence="5" id="KW-0498">Mitosis</keyword>
<proteinExistence type="predicted"/>
<feature type="region of interest" description="Disordered" evidence="11">
    <location>
        <begin position="1"/>
        <end position="28"/>
    </location>
</feature>
<keyword evidence="13" id="KW-1185">Reference proteome</keyword>
<name>A0ABD3NGS5_9STRA</name>
<organism evidence="12 13">
    <name type="scientific">Stephanodiscus triporus</name>
    <dbReference type="NCBI Taxonomy" id="2934178"/>
    <lineage>
        <taxon>Eukaryota</taxon>
        <taxon>Sar</taxon>
        <taxon>Stramenopiles</taxon>
        <taxon>Ochrophyta</taxon>
        <taxon>Bacillariophyta</taxon>
        <taxon>Coscinodiscophyceae</taxon>
        <taxon>Thalassiosirophycidae</taxon>
        <taxon>Stephanodiscales</taxon>
        <taxon>Stephanodiscaceae</taxon>
        <taxon>Stephanodiscus</taxon>
    </lineage>
</organism>
<dbReference type="Proteomes" id="UP001530315">
    <property type="component" value="Unassembled WGS sequence"/>
</dbReference>
<protein>
    <submittedName>
        <fullName evidence="12">Uncharacterized protein</fullName>
    </submittedName>
</protein>
<keyword evidence="10" id="KW-0175">Coiled coil</keyword>
<keyword evidence="8" id="KW-0131">Cell cycle</keyword>
<evidence type="ECO:0000256" key="7">
    <source>
        <dbReference type="ARBA" id="ARBA00023242"/>
    </source>
</evidence>
<evidence type="ECO:0000256" key="4">
    <source>
        <dbReference type="ARBA" id="ARBA00022618"/>
    </source>
</evidence>
<evidence type="ECO:0000256" key="9">
    <source>
        <dbReference type="ARBA" id="ARBA00023328"/>
    </source>
</evidence>
<dbReference type="GO" id="GO:0000776">
    <property type="term" value="C:kinetochore"/>
    <property type="evidence" value="ECO:0007669"/>
    <property type="project" value="UniProtKB-KW"/>
</dbReference>
<evidence type="ECO:0000256" key="6">
    <source>
        <dbReference type="ARBA" id="ARBA00022838"/>
    </source>
</evidence>
<dbReference type="GO" id="GO:0051301">
    <property type="term" value="P:cell division"/>
    <property type="evidence" value="ECO:0007669"/>
    <property type="project" value="UniProtKB-KW"/>
</dbReference>
<evidence type="ECO:0000256" key="3">
    <source>
        <dbReference type="ARBA" id="ARBA00022454"/>
    </source>
</evidence>
<keyword evidence="7" id="KW-0539">Nucleus</keyword>
<dbReference type="Pfam" id="PF03980">
    <property type="entry name" value="Nnf1"/>
    <property type="match status" value="1"/>
</dbReference>
<evidence type="ECO:0000256" key="8">
    <source>
        <dbReference type="ARBA" id="ARBA00023306"/>
    </source>
</evidence>
<dbReference type="AlphaFoldDB" id="A0ABD3NGS5"/>
<accession>A0ABD3NGS5</accession>
<evidence type="ECO:0000256" key="11">
    <source>
        <dbReference type="SAM" id="MobiDB-lite"/>
    </source>
</evidence>
<dbReference type="GO" id="GO:0005634">
    <property type="term" value="C:nucleus"/>
    <property type="evidence" value="ECO:0007669"/>
    <property type="project" value="UniProtKB-SubCell"/>
</dbReference>
<keyword evidence="4" id="KW-0132">Cell division</keyword>
<evidence type="ECO:0000313" key="13">
    <source>
        <dbReference type="Proteomes" id="UP001530315"/>
    </source>
</evidence>
<evidence type="ECO:0000256" key="2">
    <source>
        <dbReference type="ARBA" id="ARBA00004629"/>
    </source>
</evidence>
<comment type="subcellular location">
    <subcellularLocation>
        <location evidence="2">Chromosome</location>
        <location evidence="2">Centromere</location>
        <location evidence="2">Kinetochore</location>
    </subcellularLocation>
    <subcellularLocation>
        <location evidence="1">Nucleus</location>
    </subcellularLocation>
</comment>
<evidence type="ECO:0000313" key="12">
    <source>
        <dbReference type="EMBL" id="KAL3775142.1"/>
    </source>
</evidence>
<feature type="region of interest" description="Disordered" evidence="11">
    <location>
        <begin position="94"/>
        <end position="114"/>
    </location>
</feature>
<feature type="coiled-coil region" evidence="10">
    <location>
        <begin position="120"/>
        <end position="150"/>
    </location>
</feature>
<feature type="compositionally biased region" description="Low complexity" evidence="11">
    <location>
        <begin position="102"/>
        <end position="111"/>
    </location>
</feature>
<sequence length="254" mass="28014">MSTALPQKRAERRSGTTSEVKSGAAATSTRYDRLLSILSKALTRSRDEIASDASHTIEECYGEMTSLFTSSDDGDGVARLVDILLGKLDGAHDRLGPDLRRSSSSSSSSASTQLEKLLERRGIRRSLRRIEDAIDAVEAEEREFEEADAADRVSAKDAIRMARSSSRASPTSGKRRRLLPAECIAMRAYGMKLEYQRSLESELEGVEGENARLERELEDGWGEWQRIVEEVKGALDVMEKLGEVDDSAGDVVQK</sequence>
<evidence type="ECO:0000256" key="5">
    <source>
        <dbReference type="ARBA" id="ARBA00022776"/>
    </source>
</evidence>
<keyword evidence="3" id="KW-0158">Chromosome</keyword>
<dbReference type="EMBL" id="JALLAZ020001430">
    <property type="protein sequence ID" value="KAL3775142.1"/>
    <property type="molecule type" value="Genomic_DNA"/>
</dbReference>
<dbReference type="InterPro" id="IPR007128">
    <property type="entry name" value="PMF1/Nnf1"/>
</dbReference>
<comment type="caution">
    <text evidence="12">The sequence shown here is derived from an EMBL/GenBank/DDBJ whole genome shotgun (WGS) entry which is preliminary data.</text>
</comment>
<feature type="compositionally biased region" description="Polar residues" evidence="11">
    <location>
        <begin position="15"/>
        <end position="28"/>
    </location>
</feature>